<dbReference type="VEuPathDB" id="FungiDB:I7I53_06391"/>
<accession>A0A8A1LHA4</accession>
<dbReference type="AlphaFoldDB" id="A0A8A1LHA4"/>
<evidence type="ECO:0000256" key="1">
    <source>
        <dbReference type="SAM" id="MobiDB-lite"/>
    </source>
</evidence>
<gene>
    <name evidence="2" type="ORF">I7I53_06391</name>
</gene>
<proteinExistence type="predicted"/>
<dbReference type="Proteomes" id="UP000663419">
    <property type="component" value="Chromosome 2"/>
</dbReference>
<sequence>MRYLIDAIYCIPSHRRLTPVRGKIHGGDARRGGGGPERTGAGLVWNPPTFCSKNMVWISLGIHSRMKKKKKKPYEIAAAKYGRAHID</sequence>
<dbReference type="EMBL" id="CP069103">
    <property type="protein sequence ID" value="QSS51147.1"/>
    <property type="molecule type" value="Genomic_DNA"/>
</dbReference>
<evidence type="ECO:0000313" key="2">
    <source>
        <dbReference type="EMBL" id="QSS51147.1"/>
    </source>
</evidence>
<reference evidence="2" key="1">
    <citation type="submission" date="2021-01" db="EMBL/GenBank/DDBJ databases">
        <title>Chromosome-level genome assembly of a human fungal pathogen reveals clustering of transcriptionally co-regulated genes.</title>
        <authorList>
            <person name="Voorhies M."/>
            <person name="Cohen S."/>
            <person name="Shea T.P."/>
            <person name="Petrus S."/>
            <person name="Munoz J.F."/>
            <person name="Poplawski S."/>
            <person name="Goldman W.E."/>
            <person name="Michael T."/>
            <person name="Cuomo C.A."/>
            <person name="Sil A."/>
            <person name="Beyhan S."/>
        </authorList>
    </citation>
    <scope>NUCLEOTIDE SEQUENCE</scope>
    <source>
        <strain evidence="2">H88</strain>
    </source>
</reference>
<evidence type="ECO:0000313" key="3">
    <source>
        <dbReference type="Proteomes" id="UP000663419"/>
    </source>
</evidence>
<name>A0A8A1LHA4_AJEC8</name>
<organism evidence="2 3">
    <name type="scientific">Ajellomyces capsulatus (strain H88)</name>
    <name type="common">Darling's disease fungus</name>
    <name type="synonym">Histoplasma capsulatum</name>
    <dbReference type="NCBI Taxonomy" id="544711"/>
    <lineage>
        <taxon>Eukaryota</taxon>
        <taxon>Fungi</taxon>
        <taxon>Dikarya</taxon>
        <taxon>Ascomycota</taxon>
        <taxon>Pezizomycotina</taxon>
        <taxon>Eurotiomycetes</taxon>
        <taxon>Eurotiomycetidae</taxon>
        <taxon>Onygenales</taxon>
        <taxon>Ajellomycetaceae</taxon>
        <taxon>Histoplasma</taxon>
    </lineage>
</organism>
<protein>
    <submittedName>
        <fullName evidence="2">Uncharacterized protein</fullName>
    </submittedName>
</protein>
<feature type="region of interest" description="Disordered" evidence="1">
    <location>
        <begin position="21"/>
        <end position="41"/>
    </location>
</feature>